<keyword evidence="5" id="KW-0464">Manganese</keyword>
<proteinExistence type="predicted"/>
<dbReference type="Gene3D" id="3.60.21.10">
    <property type="match status" value="1"/>
</dbReference>
<dbReference type="EMBL" id="JAEPDI010000004">
    <property type="protein sequence ID" value="MCG7938859.1"/>
    <property type="molecule type" value="Genomic_DNA"/>
</dbReference>
<dbReference type="GO" id="GO:0046872">
    <property type="term" value="F:metal ion binding"/>
    <property type="evidence" value="ECO:0007669"/>
    <property type="project" value="UniProtKB-KW"/>
</dbReference>
<keyword evidence="2" id="KW-0997">Cell inner membrane</keyword>
<dbReference type="InterPro" id="IPR043461">
    <property type="entry name" value="LpxH-like"/>
</dbReference>
<name>A0A9E4K4E6_9GAMM</name>
<dbReference type="Proteomes" id="UP000886687">
    <property type="component" value="Unassembled WGS sequence"/>
</dbReference>
<gene>
    <name evidence="7" type="ORF">JAZ04_08385</name>
</gene>
<evidence type="ECO:0000256" key="2">
    <source>
        <dbReference type="ARBA" id="ARBA00022519"/>
    </source>
</evidence>
<evidence type="ECO:0000256" key="4">
    <source>
        <dbReference type="ARBA" id="ARBA00023136"/>
    </source>
</evidence>
<accession>A0A9E4K4E6</accession>
<evidence type="ECO:0000259" key="6">
    <source>
        <dbReference type="Pfam" id="PF00149"/>
    </source>
</evidence>
<dbReference type="InterPro" id="IPR029052">
    <property type="entry name" value="Metallo-depent_PP-like"/>
</dbReference>
<evidence type="ECO:0000313" key="8">
    <source>
        <dbReference type="Proteomes" id="UP000886687"/>
    </source>
</evidence>
<dbReference type="PANTHER" id="PTHR34990">
    <property type="entry name" value="UDP-2,3-DIACYLGLUCOSAMINE HYDROLASE-RELATED"/>
    <property type="match status" value="1"/>
</dbReference>
<sequence>MASLKYKSLFLSDTHLGLRAARTEYLLDFLKHTESENLYLVGDILDFWKMRSGWFWPSINNEIINLVINKAKQGTRVIYIPGNHDELLRDYLNFHFSGIEIHKEIIHKTEDDRQFLVLHGDEFDGVVMNNKWLAHLGSDAYDLLLWLNRWFNVARRRLGFGYWSLSAYLKHQVKEAVKYIGNFEQAVIQAARERQLDGVICGHIHHAVISDLDGLTYANCGDWVESCTALAEEADGSLKLIHWVDESMQLIDKREDDYADSDTDGRVVPTN</sequence>
<keyword evidence="4" id="KW-0472">Membrane</keyword>
<comment type="caution">
    <text evidence="7">The sequence shown here is derived from an EMBL/GenBank/DDBJ whole genome shotgun (WGS) entry which is preliminary data.</text>
</comment>
<dbReference type="SUPFAM" id="SSF56300">
    <property type="entry name" value="Metallo-dependent phosphatases"/>
    <property type="match status" value="1"/>
</dbReference>
<evidence type="ECO:0000256" key="1">
    <source>
        <dbReference type="ARBA" id="ARBA00022475"/>
    </source>
</evidence>
<dbReference type="PANTHER" id="PTHR34990:SF2">
    <property type="entry name" value="BLL8164 PROTEIN"/>
    <property type="match status" value="1"/>
</dbReference>
<reference evidence="7" key="1">
    <citation type="journal article" date="2021" name="Proc. Natl. Acad. Sci. U.S.A.">
        <title>Global biogeography of chemosynthetic symbionts reveals both localized and globally distributed symbiont groups. .</title>
        <authorList>
            <person name="Osvatic J.T."/>
            <person name="Wilkins L.G.E."/>
            <person name="Leibrecht L."/>
            <person name="Leray M."/>
            <person name="Zauner S."/>
            <person name="Polzin J."/>
            <person name="Camacho Y."/>
            <person name="Gros O."/>
            <person name="van Gils J.A."/>
            <person name="Eisen J.A."/>
            <person name="Petersen J.M."/>
            <person name="Yuen B."/>
        </authorList>
    </citation>
    <scope>NUCLEOTIDE SEQUENCE</scope>
    <source>
        <strain evidence="7">MAGL173</strain>
    </source>
</reference>
<dbReference type="GO" id="GO:0009245">
    <property type="term" value="P:lipid A biosynthetic process"/>
    <property type="evidence" value="ECO:0007669"/>
    <property type="project" value="TreeGrafter"/>
</dbReference>
<dbReference type="InterPro" id="IPR004843">
    <property type="entry name" value="Calcineurin-like_PHP"/>
</dbReference>
<evidence type="ECO:0000256" key="3">
    <source>
        <dbReference type="ARBA" id="ARBA00022723"/>
    </source>
</evidence>
<protein>
    <submittedName>
        <fullName evidence="7">UDP-2,3-diacylglucosamine diphosphatase</fullName>
    </submittedName>
</protein>
<keyword evidence="3" id="KW-0479">Metal-binding</keyword>
<keyword evidence="1" id="KW-1003">Cell membrane</keyword>
<dbReference type="GO" id="GO:0008758">
    <property type="term" value="F:UDP-2,3-diacylglucosamine hydrolase activity"/>
    <property type="evidence" value="ECO:0007669"/>
    <property type="project" value="TreeGrafter"/>
</dbReference>
<evidence type="ECO:0000313" key="7">
    <source>
        <dbReference type="EMBL" id="MCG7938859.1"/>
    </source>
</evidence>
<dbReference type="Pfam" id="PF00149">
    <property type="entry name" value="Metallophos"/>
    <property type="match status" value="1"/>
</dbReference>
<organism evidence="7 8">
    <name type="scientific">Candidatus Thiodiazotropha lotti</name>
    <dbReference type="NCBI Taxonomy" id="2792787"/>
    <lineage>
        <taxon>Bacteria</taxon>
        <taxon>Pseudomonadati</taxon>
        <taxon>Pseudomonadota</taxon>
        <taxon>Gammaproteobacteria</taxon>
        <taxon>Chromatiales</taxon>
        <taxon>Sedimenticolaceae</taxon>
        <taxon>Candidatus Thiodiazotropha</taxon>
    </lineage>
</organism>
<feature type="domain" description="Calcineurin-like phosphoesterase" evidence="6">
    <location>
        <begin position="8"/>
        <end position="206"/>
    </location>
</feature>
<evidence type="ECO:0000256" key="5">
    <source>
        <dbReference type="ARBA" id="ARBA00023211"/>
    </source>
</evidence>
<dbReference type="GO" id="GO:0016020">
    <property type="term" value="C:membrane"/>
    <property type="evidence" value="ECO:0007669"/>
    <property type="project" value="GOC"/>
</dbReference>
<dbReference type="AlphaFoldDB" id="A0A9E4K4E6"/>
<dbReference type="CDD" id="cd07398">
    <property type="entry name" value="MPP_YbbF-LpxH"/>
    <property type="match status" value="1"/>
</dbReference>